<evidence type="ECO:0000256" key="1">
    <source>
        <dbReference type="SAM" id="MobiDB-lite"/>
    </source>
</evidence>
<dbReference type="STRING" id="573024.SAMN05216208_3282"/>
<feature type="signal peptide" evidence="2">
    <location>
        <begin position="1"/>
        <end position="22"/>
    </location>
</feature>
<evidence type="ECO:0008006" key="5">
    <source>
        <dbReference type="Google" id="ProtNLM"/>
    </source>
</evidence>
<reference evidence="3 4" key="1">
    <citation type="submission" date="2017-01" db="EMBL/GenBank/DDBJ databases">
        <authorList>
            <person name="Mah S.A."/>
            <person name="Swanson W.J."/>
            <person name="Moy G.W."/>
            <person name="Vacquier V.D."/>
        </authorList>
    </citation>
    <scope>NUCLEOTIDE SEQUENCE [LARGE SCALE GENOMIC DNA]</scope>
    <source>
        <strain evidence="3 4">DSM 29590</strain>
    </source>
</reference>
<keyword evidence="4" id="KW-1185">Reference proteome</keyword>
<name>A0A1N7HLB0_9RHOB</name>
<dbReference type="Proteomes" id="UP000186019">
    <property type="component" value="Unassembled WGS sequence"/>
</dbReference>
<feature type="chain" id="PRO_5009942594" description="Secreted protein" evidence="2">
    <location>
        <begin position="23"/>
        <end position="754"/>
    </location>
</feature>
<dbReference type="EMBL" id="FTNV01000004">
    <property type="protein sequence ID" value="SIS25541.1"/>
    <property type="molecule type" value="Genomic_DNA"/>
</dbReference>
<dbReference type="AlphaFoldDB" id="A0A1N7HLB0"/>
<proteinExistence type="predicted"/>
<evidence type="ECO:0000313" key="3">
    <source>
        <dbReference type="EMBL" id="SIS25541.1"/>
    </source>
</evidence>
<evidence type="ECO:0000256" key="2">
    <source>
        <dbReference type="SAM" id="SignalP"/>
    </source>
</evidence>
<organism evidence="3 4">
    <name type="scientific">Roseovarius nanhaiticus</name>
    <dbReference type="NCBI Taxonomy" id="573024"/>
    <lineage>
        <taxon>Bacteria</taxon>
        <taxon>Pseudomonadati</taxon>
        <taxon>Pseudomonadota</taxon>
        <taxon>Alphaproteobacteria</taxon>
        <taxon>Rhodobacterales</taxon>
        <taxon>Roseobacteraceae</taxon>
        <taxon>Roseovarius</taxon>
    </lineage>
</organism>
<sequence length="754" mass="81082">MWSGNYLVAALAVLLIGDVACAQQATVRSGEHDGFSRLVVDVPKRFPWSVKEDGRRRTIAIQGFEGTFDLDQVFDRLSANRLARVNVADQVGAMEIEMNCDCRVDISWAGNSMLVIDILGAPRGPDEPSTAEAALNRDHPHTSGLPVSAALIASSRPVTAGRLASSRLAALMKDQPKVVDQTTDFLRPARKAIAQDITIAASMGLLKVENHRTINTSEDRGGLSATDPLRVDGADTQPDVSRHVSFGTLSATELDPNSTIPDQAHTAAGWACLPDEQLAIDLWGTDRSFAQQMSAARLGFVEDLDVVSPAAALRLARLYVYFGFGKEAQQLVEWIEDSETAEILNAMALIVEQETYDISVFNRQIECDGAVALWSALAQSGDLLDQLPNVNAMLRTLSSYPIHLRELLVPRLAVKFTDWGRADDSARIMKLLEWAPRTATDAEVMARALAEARADNPADAAKLYEDVVNQNNAHSAAAVLEMVWAQIDSKKAVDSATKSLIESHAQEQRGGPLGVQLVDASIAAAASAGLYDEAVAGLLERAAKNASPSEQRAIAAVAALIVRGSSDLQFLKQFLPENGVKWSAASGQVLFEIARRMLDLGFPDEARRYLSASKSWGLTERARYLEAEIDLASGLPEAALAGLMGLEGEEAQILRAKAYGMKGNHVSAHHAYLAAGRSDDALREALLAEAWDAASEIAGPALGNVIDQTEDVEAALDSRQLQRGKQLLEQSEGARSDIAKLLSETGIIGVNNAE</sequence>
<accession>A0A1N7HLB0</accession>
<keyword evidence="2" id="KW-0732">Signal</keyword>
<evidence type="ECO:0000313" key="4">
    <source>
        <dbReference type="Proteomes" id="UP000186019"/>
    </source>
</evidence>
<gene>
    <name evidence="3" type="ORF">SAMN05421666_3306</name>
</gene>
<protein>
    <recommendedName>
        <fullName evidence="5">Secreted protein</fullName>
    </recommendedName>
</protein>
<feature type="region of interest" description="Disordered" evidence="1">
    <location>
        <begin position="217"/>
        <end position="237"/>
    </location>
</feature>